<dbReference type="OrthoDB" id="3799132at2759"/>
<proteinExistence type="predicted"/>
<keyword evidence="2" id="KW-1185">Reference proteome</keyword>
<protein>
    <recommendedName>
        <fullName evidence="3">F-box domain-containing protein</fullName>
    </recommendedName>
</protein>
<dbReference type="AlphaFoldDB" id="A0A7U2F9G0"/>
<dbReference type="Proteomes" id="UP000663193">
    <property type="component" value="Chromosome 12"/>
</dbReference>
<accession>A0A7U2F9G0</accession>
<sequence length="397" mass="45565">MPSPSRRPLARFLHLPEELLLQIASAVNDDTSAAFRHLALTHRRFRHIANEALICNGTVSIRGIPRYLELLSDHQTWIRRIIRVKLLDTRKKHAPFFPRPAARNACEQFVRDLFPESKLPNQCEFEVTKSKQTYELWVLVLLAIVPAKHLDIAAEFGGFYTAGYRELLVAPGEGRPRWGVHHSQVLLIDGLLEKTRPRIEELTFTKAQVNMCIRGTRPNTWRWTHLKTLSLSGASIPLSGRPCPCACPYTRELIPDDLEVLRIYCDAATCPWNLLNDIHHRKNLLQGNESRLPDLRQVQVFFRSPATQVADYVVSAKVSSIDLKYWASLLPAAAKRRDIVARWENSEAIETFFAKSDGCSAKISLEDYQRGNIMQAVRRAEREYSQRRTDAVIRRKR</sequence>
<evidence type="ECO:0000313" key="1">
    <source>
        <dbReference type="EMBL" id="QRD01185.1"/>
    </source>
</evidence>
<dbReference type="VEuPathDB" id="FungiDB:JI435_157730"/>
<name>A0A7U2F9G0_PHANO</name>
<gene>
    <name evidence="1" type="ORF">JI435_157730</name>
</gene>
<organism evidence="1 2">
    <name type="scientific">Phaeosphaeria nodorum (strain SN15 / ATCC MYA-4574 / FGSC 10173)</name>
    <name type="common">Glume blotch fungus</name>
    <name type="synonym">Parastagonospora nodorum</name>
    <dbReference type="NCBI Taxonomy" id="321614"/>
    <lineage>
        <taxon>Eukaryota</taxon>
        <taxon>Fungi</taxon>
        <taxon>Dikarya</taxon>
        <taxon>Ascomycota</taxon>
        <taxon>Pezizomycotina</taxon>
        <taxon>Dothideomycetes</taxon>
        <taxon>Pleosporomycetidae</taxon>
        <taxon>Pleosporales</taxon>
        <taxon>Pleosporineae</taxon>
        <taxon>Phaeosphaeriaceae</taxon>
        <taxon>Parastagonospora</taxon>
    </lineage>
</organism>
<reference evidence="2" key="1">
    <citation type="journal article" date="2021" name="BMC Genomics">
        <title>Chromosome-level genome assembly and manually-curated proteome of model necrotroph Parastagonospora nodorum Sn15 reveals a genome-wide trove of candidate effector homologs, and redundancy of virulence-related functions within an accessory chromosome.</title>
        <authorList>
            <person name="Bertazzoni S."/>
            <person name="Jones D.A.B."/>
            <person name="Phan H.T."/>
            <person name="Tan K.-C."/>
            <person name="Hane J.K."/>
        </authorList>
    </citation>
    <scope>NUCLEOTIDE SEQUENCE [LARGE SCALE GENOMIC DNA]</scope>
    <source>
        <strain evidence="2">SN15 / ATCC MYA-4574 / FGSC 10173)</strain>
    </source>
</reference>
<evidence type="ECO:0000313" key="2">
    <source>
        <dbReference type="Proteomes" id="UP000663193"/>
    </source>
</evidence>
<evidence type="ECO:0008006" key="3">
    <source>
        <dbReference type="Google" id="ProtNLM"/>
    </source>
</evidence>
<dbReference type="EMBL" id="CP069034">
    <property type="protein sequence ID" value="QRD01185.1"/>
    <property type="molecule type" value="Genomic_DNA"/>
</dbReference>